<reference evidence="1" key="1">
    <citation type="submission" date="2020-10" db="EMBL/GenBank/DDBJ databases">
        <authorList>
            <person name="Abbas A."/>
            <person name="Razzaq R."/>
            <person name="Waqas M."/>
            <person name="Abbas N."/>
            <person name="Nielsen T.K."/>
            <person name="Hansen L.H."/>
            <person name="Hussain S."/>
            <person name="Shahid M."/>
        </authorList>
    </citation>
    <scope>NUCLEOTIDE SEQUENCE</scope>
    <source>
        <strain evidence="1">S14</strain>
    </source>
</reference>
<accession>A0ABU1DD09</accession>
<keyword evidence="2" id="KW-1185">Reference proteome</keyword>
<gene>
    <name evidence="1" type="ORF">IHQ68_04870</name>
</gene>
<protein>
    <submittedName>
        <fullName evidence="1">Uncharacterized protein</fullName>
    </submittedName>
</protein>
<evidence type="ECO:0000313" key="1">
    <source>
        <dbReference type="EMBL" id="MDR4305957.1"/>
    </source>
</evidence>
<evidence type="ECO:0000313" key="2">
    <source>
        <dbReference type="Proteomes" id="UP001181622"/>
    </source>
</evidence>
<dbReference type="Proteomes" id="UP001181622">
    <property type="component" value="Unassembled WGS sequence"/>
</dbReference>
<dbReference type="RefSeq" id="WP_309389383.1">
    <property type="nucleotide sequence ID" value="NZ_JADBEO010000007.1"/>
</dbReference>
<proteinExistence type="predicted"/>
<sequence>MFSTAPKPIPALARPVQFTGVYEAVRIARQAIFAVGGEIDDELVVTFPDEVDYQHALKLTAALGVAIGKLAELEAGLGRLN</sequence>
<organism evidence="1 2">
    <name type="scientific">Chelatococcus sambhunathii</name>
    <dbReference type="NCBI Taxonomy" id="363953"/>
    <lineage>
        <taxon>Bacteria</taxon>
        <taxon>Pseudomonadati</taxon>
        <taxon>Pseudomonadota</taxon>
        <taxon>Alphaproteobacteria</taxon>
        <taxon>Hyphomicrobiales</taxon>
        <taxon>Chelatococcaceae</taxon>
        <taxon>Chelatococcus</taxon>
    </lineage>
</organism>
<dbReference type="EMBL" id="JADBEO010000007">
    <property type="protein sequence ID" value="MDR4305957.1"/>
    <property type="molecule type" value="Genomic_DNA"/>
</dbReference>
<name>A0ABU1DD09_9HYPH</name>
<comment type="caution">
    <text evidence="1">The sequence shown here is derived from an EMBL/GenBank/DDBJ whole genome shotgun (WGS) entry which is preliminary data.</text>
</comment>